<evidence type="ECO:0000313" key="8">
    <source>
        <dbReference type="EMBL" id="OHV41072.1"/>
    </source>
</evidence>
<dbReference type="SUPFAM" id="SSF51735">
    <property type="entry name" value="NAD(P)-binding Rossmann-fold domains"/>
    <property type="match status" value="1"/>
</dbReference>
<accession>A0A1S1R713</accession>
<dbReference type="InterPro" id="IPR013154">
    <property type="entry name" value="ADH-like_N"/>
</dbReference>
<comment type="similarity">
    <text evidence="2">Belongs to the zinc-containing alcohol dehydrogenase family.</text>
</comment>
<dbReference type="EMBL" id="MAXA01000056">
    <property type="protein sequence ID" value="OHV41072.1"/>
    <property type="molecule type" value="Genomic_DNA"/>
</dbReference>
<feature type="domain" description="Alcohol dehydrogenase-like N-terminal" evidence="7">
    <location>
        <begin position="26"/>
        <end position="116"/>
    </location>
</feature>
<dbReference type="Gene3D" id="3.40.50.720">
    <property type="entry name" value="NAD(P)-binding Rossmann-like Domain"/>
    <property type="match status" value="1"/>
</dbReference>
<evidence type="ECO:0000256" key="4">
    <source>
        <dbReference type="ARBA" id="ARBA00022833"/>
    </source>
</evidence>
<dbReference type="InterPro" id="IPR036291">
    <property type="entry name" value="NAD(P)-bd_dom_sf"/>
</dbReference>
<evidence type="ECO:0000256" key="5">
    <source>
        <dbReference type="ARBA" id="ARBA00023002"/>
    </source>
</evidence>
<evidence type="ECO:0000256" key="2">
    <source>
        <dbReference type="ARBA" id="ARBA00008072"/>
    </source>
</evidence>
<dbReference type="Proteomes" id="UP000179769">
    <property type="component" value="Unassembled WGS sequence"/>
</dbReference>
<keyword evidence="9" id="KW-1185">Reference proteome</keyword>
<gene>
    <name evidence="8" type="ORF">BBK14_32220</name>
</gene>
<dbReference type="Pfam" id="PF00107">
    <property type="entry name" value="ADH_zinc_N"/>
    <property type="match status" value="1"/>
</dbReference>
<protein>
    <submittedName>
        <fullName evidence="8">Alcohol dehydrogenase</fullName>
    </submittedName>
</protein>
<name>A0A1S1R713_9ACTN</name>
<dbReference type="SUPFAM" id="SSF50129">
    <property type="entry name" value="GroES-like"/>
    <property type="match status" value="1"/>
</dbReference>
<evidence type="ECO:0000256" key="3">
    <source>
        <dbReference type="ARBA" id="ARBA00022723"/>
    </source>
</evidence>
<dbReference type="Gene3D" id="3.90.180.10">
    <property type="entry name" value="Medium-chain alcohol dehydrogenases, catalytic domain"/>
    <property type="match status" value="1"/>
</dbReference>
<dbReference type="GO" id="GO:0016491">
    <property type="term" value="F:oxidoreductase activity"/>
    <property type="evidence" value="ECO:0007669"/>
    <property type="project" value="UniProtKB-KW"/>
</dbReference>
<sequence>MKAVRAGNGGVSVVDLEEPPGSGEVLKIAAASICSSDLLYIRLGSQRIIGHELAGVREDGSAAIVEAIMGCTVCDLCRQGRYNLCVQHTKQALGATADGGIAEQFRVPSERLVPLPAGLDVRDAPLVEPASVSWHALRLAGTGPNTRVAVVGAGALGLLAVAGARHQGAPEIALDARHPHQAEAGERLGATLAHDGLYDVVVEAAGSDSGLDRAIDLVAPGGTVVCVGVQLAAKVGVNWSPLFHREGRLIPSMGYCAHENGREMEDAAAMLAKDPEITRTLITHRFPIADAAEAFRVAADRKAGALRVVIEP</sequence>
<dbReference type="OrthoDB" id="9797931at2"/>
<dbReference type="Pfam" id="PF08240">
    <property type="entry name" value="ADH_N"/>
    <property type="match status" value="1"/>
</dbReference>
<evidence type="ECO:0000313" key="9">
    <source>
        <dbReference type="Proteomes" id="UP000179769"/>
    </source>
</evidence>
<comment type="caution">
    <text evidence="8">The sequence shown here is derived from an EMBL/GenBank/DDBJ whole genome shotgun (WGS) entry which is preliminary data.</text>
</comment>
<dbReference type="PANTHER" id="PTHR43161:SF9">
    <property type="entry name" value="SORBITOL DEHYDROGENASE"/>
    <property type="match status" value="1"/>
</dbReference>
<dbReference type="InterPro" id="IPR011032">
    <property type="entry name" value="GroES-like_sf"/>
</dbReference>
<dbReference type="PANTHER" id="PTHR43161">
    <property type="entry name" value="SORBITOL DEHYDROGENASE"/>
    <property type="match status" value="1"/>
</dbReference>
<dbReference type="GO" id="GO:0046872">
    <property type="term" value="F:metal ion binding"/>
    <property type="evidence" value="ECO:0007669"/>
    <property type="project" value="UniProtKB-KW"/>
</dbReference>
<dbReference type="InterPro" id="IPR013149">
    <property type="entry name" value="ADH-like_C"/>
</dbReference>
<dbReference type="AlphaFoldDB" id="A0A1S1R713"/>
<feature type="domain" description="Alcohol dehydrogenase-like C-terminal" evidence="6">
    <location>
        <begin position="155"/>
        <end position="263"/>
    </location>
</feature>
<keyword evidence="3" id="KW-0479">Metal-binding</keyword>
<evidence type="ECO:0000259" key="7">
    <source>
        <dbReference type="Pfam" id="PF08240"/>
    </source>
</evidence>
<proteinExistence type="inferred from homology"/>
<evidence type="ECO:0000259" key="6">
    <source>
        <dbReference type="Pfam" id="PF00107"/>
    </source>
</evidence>
<dbReference type="RefSeq" id="WP_071060338.1">
    <property type="nucleotide sequence ID" value="NZ_JBFLUH010000003.1"/>
</dbReference>
<evidence type="ECO:0000256" key="1">
    <source>
        <dbReference type="ARBA" id="ARBA00001947"/>
    </source>
</evidence>
<comment type="cofactor">
    <cofactor evidence="1">
        <name>Zn(2+)</name>
        <dbReference type="ChEBI" id="CHEBI:29105"/>
    </cofactor>
</comment>
<organism evidence="8 9">
    <name type="scientific">Parafrankia soli</name>
    <dbReference type="NCBI Taxonomy" id="2599596"/>
    <lineage>
        <taxon>Bacteria</taxon>
        <taxon>Bacillati</taxon>
        <taxon>Actinomycetota</taxon>
        <taxon>Actinomycetes</taxon>
        <taxon>Frankiales</taxon>
        <taxon>Frankiaceae</taxon>
        <taxon>Parafrankia</taxon>
    </lineage>
</organism>
<keyword evidence="4" id="KW-0862">Zinc</keyword>
<reference evidence="9" key="1">
    <citation type="submission" date="2016-07" db="EMBL/GenBank/DDBJ databases">
        <title>Frankia sp. NRRL B-16219 Genome sequencing.</title>
        <authorList>
            <person name="Ghodhbane-Gtari F."/>
            <person name="Swanson E."/>
            <person name="Gueddou A."/>
            <person name="Louati M."/>
            <person name="Nouioui I."/>
            <person name="Hezbri K."/>
            <person name="Abebe-Akele F."/>
            <person name="Simpson S."/>
            <person name="Morris K."/>
            <person name="Thomas K."/>
            <person name="Gtari M."/>
            <person name="Tisa L.S."/>
        </authorList>
    </citation>
    <scope>NUCLEOTIDE SEQUENCE [LARGE SCALE GENOMIC DNA]</scope>
    <source>
        <strain evidence="9">NRRL B-16219</strain>
    </source>
</reference>
<keyword evidence="5" id="KW-0560">Oxidoreductase</keyword>